<evidence type="ECO:0000256" key="3">
    <source>
        <dbReference type="ARBA" id="ARBA00023125"/>
    </source>
</evidence>
<dbReference type="CDD" id="cd00801">
    <property type="entry name" value="INT_P4_C"/>
    <property type="match status" value="1"/>
</dbReference>
<dbReference type="OrthoDB" id="7298605at2"/>
<dbReference type="Proteomes" id="UP000032679">
    <property type="component" value="Unassembled WGS sequence"/>
</dbReference>
<dbReference type="PANTHER" id="PTHR30629:SF2">
    <property type="entry name" value="PROPHAGE INTEGRASE INTS-RELATED"/>
    <property type="match status" value="1"/>
</dbReference>
<dbReference type="GO" id="GO:0006310">
    <property type="term" value="P:DNA recombination"/>
    <property type="evidence" value="ECO:0007669"/>
    <property type="project" value="UniProtKB-KW"/>
</dbReference>
<evidence type="ECO:0000256" key="4">
    <source>
        <dbReference type="ARBA" id="ARBA00023172"/>
    </source>
</evidence>
<dbReference type="InterPro" id="IPR002104">
    <property type="entry name" value="Integrase_catalytic"/>
</dbReference>
<dbReference type="AlphaFoldDB" id="A0A0D6MI27"/>
<dbReference type="InterPro" id="IPR011010">
    <property type="entry name" value="DNA_brk_join_enz"/>
</dbReference>
<keyword evidence="3" id="KW-0238">DNA-binding</keyword>
<accession>A0A0D6MI27</accession>
<dbReference type="Gene3D" id="1.10.150.130">
    <property type="match status" value="1"/>
</dbReference>
<dbReference type="Pfam" id="PF13356">
    <property type="entry name" value="Arm-DNA-bind_3"/>
    <property type="match status" value="1"/>
</dbReference>
<evidence type="ECO:0000313" key="8">
    <source>
        <dbReference type="Proteomes" id="UP000032679"/>
    </source>
</evidence>
<dbReference type="InterPro" id="IPR013762">
    <property type="entry name" value="Integrase-like_cat_sf"/>
</dbReference>
<dbReference type="Pfam" id="PF22022">
    <property type="entry name" value="Phage_int_M"/>
    <property type="match status" value="1"/>
</dbReference>
<dbReference type="Pfam" id="PF00589">
    <property type="entry name" value="Phage_integrase"/>
    <property type="match status" value="1"/>
</dbReference>
<evidence type="ECO:0000259" key="6">
    <source>
        <dbReference type="PROSITE" id="PS51898"/>
    </source>
</evidence>
<evidence type="ECO:0000256" key="5">
    <source>
        <dbReference type="SAM" id="MobiDB-lite"/>
    </source>
</evidence>
<dbReference type="Gene3D" id="1.10.443.10">
    <property type="entry name" value="Intergrase catalytic core"/>
    <property type="match status" value="1"/>
</dbReference>
<organism evidence="7 8">
    <name type="scientific">Tanticharoenia sakaeratensis NBRC 103193</name>
    <dbReference type="NCBI Taxonomy" id="1231623"/>
    <lineage>
        <taxon>Bacteria</taxon>
        <taxon>Pseudomonadati</taxon>
        <taxon>Pseudomonadota</taxon>
        <taxon>Alphaproteobacteria</taxon>
        <taxon>Acetobacterales</taxon>
        <taxon>Acetobacteraceae</taxon>
        <taxon>Tanticharoenia</taxon>
    </lineage>
</organism>
<feature type="domain" description="Tyr recombinase" evidence="6">
    <location>
        <begin position="204"/>
        <end position="393"/>
    </location>
</feature>
<dbReference type="PROSITE" id="PS51898">
    <property type="entry name" value="TYR_RECOMBINASE"/>
    <property type="match status" value="1"/>
</dbReference>
<keyword evidence="2" id="KW-0229">DNA integration</keyword>
<dbReference type="InterPro" id="IPR038488">
    <property type="entry name" value="Integrase_DNA-bd_sf"/>
</dbReference>
<proteinExistence type="inferred from homology"/>
<dbReference type="Gene3D" id="3.30.160.390">
    <property type="entry name" value="Integrase, DNA-binding domain"/>
    <property type="match status" value="1"/>
</dbReference>
<dbReference type="InterPro" id="IPR050808">
    <property type="entry name" value="Phage_Integrase"/>
</dbReference>
<sequence>MGKLTAVGVQAQTKSGRHGDGDGLHLHVRPDGRKVWVLRFMMNKRSRDMGLGAYPTVSLKQARQATVEARALIRQGIDPIEARKRSVVSEDRTFRAAAEVFLADRVLGWKNDKHAWQWRQTLEKHAYSILGQVDVRAVTSDMVLDVLRPIWGKTPETASRLRGRIEAILDSARARGWRSGENPARWHGQLAFRLPAPTRVRMVEHQPSLAWERMPAFMAALAPRTGFAPRALAFVILTAARSGEVRGMTWGEVDPKARTWILPASRTKMRRYHRVPLSAQAIAVLDSVRPDVMDPKALVFPGDRGTGLSEMTMTHLIRRLNGDRTGEAPRWLDHLTGRPIVPHGFRSTFRDWASEATSYPREVAEAALAHVKSSKVEAAYARSDLLERRRPMMEEWGAWCLSASAVAAPTRSVFDPRAYAGCGDPFTSVLM</sequence>
<keyword evidence="4" id="KW-0233">DNA recombination</keyword>
<keyword evidence="8" id="KW-1185">Reference proteome</keyword>
<evidence type="ECO:0000256" key="2">
    <source>
        <dbReference type="ARBA" id="ARBA00022908"/>
    </source>
</evidence>
<dbReference type="EMBL" id="BALE01000007">
    <property type="protein sequence ID" value="GAN53166.1"/>
    <property type="molecule type" value="Genomic_DNA"/>
</dbReference>
<dbReference type="InterPro" id="IPR053876">
    <property type="entry name" value="Phage_int_M"/>
</dbReference>
<feature type="region of interest" description="Disordered" evidence="5">
    <location>
        <begin position="1"/>
        <end position="25"/>
    </location>
</feature>
<dbReference type="SUPFAM" id="SSF56349">
    <property type="entry name" value="DNA breaking-rejoining enzymes"/>
    <property type="match status" value="1"/>
</dbReference>
<evidence type="ECO:0000313" key="7">
    <source>
        <dbReference type="EMBL" id="GAN53166.1"/>
    </source>
</evidence>
<reference evidence="7 8" key="1">
    <citation type="submission" date="2012-10" db="EMBL/GenBank/DDBJ databases">
        <title>Genome sequencing of Tanticharoenia sakaeratensis NBRC 103193.</title>
        <authorList>
            <person name="Azuma Y."/>
            <person name="Hadano H."/>
            <person name="Hirakawa H."/>
            <person name="Matsushita K."/>
        </authorList>
    </citation>
    <scope>NUCLEOTIDE SEQUENCE [LARGE SCALE GENOMIC DNA]</scope>
    <source>
        <strain evidence="7 8">NBRC 103193</strain>
    </source>
</reference>
<protein>
    <submittedName>
        <fullName evidence="7">Integrase family protein</fullName>
    </submittedName>
</protein>
<comment type="similarity">
    <text evidence="1">Belongs to the 'phage' integrase family.</text>
</comment>
<dbReference type="RefSeq" id="WP_048846885.1">
    <property type="nucleotide sequence ID" value="NZ_BALE01000007.1"/>
</dbReference>
<dbReference type="GO" id="GO:0003677">
    <property type="term" value="F:DNA binding"/>
    <property type="evidence" value="ECO:0007669"/>
    <property type="project" value="UniProtKB-KW"/>
</dbReference>
<name>A0A0D6MI27_9PROT</name>
<dbReference type="InterPro" id="IPR010998">
    <property type="entry name" value="Integrase_recombinase_N"/>
</dbReference>
<gene>
    <name evidence="7" type="ORF">Tasa_007_011</name>
</gene>
<dbReference type="InterPro" id="IPR025166">
    <property type="entry name" value="Integrase_DNA_bind_dom"/>
</dbReference>
<dbReference type="STRING" id="1231623.Tasa_007_011"/>
<dbReference type="PANTHER" id="PTHR30629">
    <property type="entry name" value="PROPHAGE INTEGRASE"/>
    <property type="match status" value="1"/>
</dbReference>
<evidence type="ECO:0000256" key="1">
    <source>
        <dbReference type="ARBA" id="ARBA00008857"/>
    </source>
</evidence>
<comment type="caution">
    <text evidence="7">The sequence shown here is derived from an EMBL/GenBank/DDBJ whole genome shotgun (WGS) entry which is preliminary data.</text>
</comment>
<dbReference type="GO" id="GO:0015074">
    <property type="term" value="P:DNA integration"/>
    <property type="evidence" value="ECO:0007669"/>
    <property type="project" value="UniProtKB-KW"/>
</dbReference>